<dbReference type="PROSITE" id="PS00107">
    <property type="entry name" value="PROTEIN_KINASE_ATP"/>
    <property type="match status" value="1"/>
</dbReference>
<proteinExistence type="predicted"/>
<dbReference type="SUPFAM" id="SSF56112">
    <property type="entry name" value="Protein kinase-like (PK-like)"/>
    <property type="match status" value="1"/>
</dbReference>
<dbReference type="InterPro" id="IPR017441">
    <property type="entry name" value="Protein_kinase_ATP_BS"/>
</dbReference>
<evidence type="ECO:0000256" key="1">
    <source>
        <dbReference type="ARBA" id="ARBA00022741"/>
    </source>
</evidence>
<dbReference type="HOGENOM" id="CLU_035393_0_0_2"/>
<feature type="domain" description="Protein kinase" evidence="4">
    <location>
        <begin position="217"/>
        <end position="463"/>
    </location>
</feature>
<name>A0A075LTV5_9EURY</name>
<dbReference type="EMBL" id="CP006019">
    <property type="protein sequence ID" value="AIF70140.1"/>
    <property type="molecule type" value="Genomic_DNA"/>
</dbReference>
<dbReference type="PROSITE" id="PS50011">
    <property type="entry name" value="PROTEIN_KINASE_DOM"/>
    <property type="match status" value="1"/>
</dbReference>
<dbReference type="GeneID" id="24842857"/>
<dbReference type="AlphaFoldDB" id="A0A075LTV5"/>
<dbReference type="Gene3D" id="1.10.510.10">
    <property type="entry name" value="Transferase(Phosphotransferase) domain 1"/>
    <property type="match status" value="1"/>
</dbReference>
<accession>A0A075LTV5</accession>
<dbReference type="PANTHER" id="PTHR24348">
    <property type="entry name" value="SERINE/THREONINE-PROTEIN KINASE UNC-51-RELATED"/>
    <property type="match status" value="1"/>
</dbReference>
<feature type="transmembrane region" description="Helical" evidence="3">
    <location>
        <begin position="20"/>
        <end position="44"/>
    </location>
</feature>
<dbReference type="InterPro" id="IPR000719">
    <property type="entry name" value="Prot_kinase_dom"/>
</dbReference>
<reference evidence="6" key="1">
    <citation type="submission" date="2013-06" db="EMBL/GenBank/DDBJ databases">
        <title>Complete Genome Sequence of Hyperthermophilic Palaeococcus pacificus DY20341T, Isolated from a Deep-Sea Hydrothermal Sediments.</title>
        <authorList>
            <person name="Zeng X."/>
            <person name="Shao Z."/>
        </authorList>
    </citation>
    <scope>NUCLEOTIDE SEQUENCE [LARGE SCALE GENOMIC DNA]</scope>
    <source>
        <strain evidence="6">DY20341</strain>
    </source>
</reference>
<dbReference type="SMART" id="SM00220">
    <property type="entry name" value="S_TKc"/>
    <property type="match status" value="1"/>
</dbReference>
<keyword evidence="6" id="KW-1185">Reference proteome</keyword>
<dbReference type="PROSITE" id="PS00108">
    <property type="entry name" value="PROTEIN_KINASE_ST"/>
    <property type="match status" value="1"/>
</dbReference>
<evidence type="ECO:0000259" key="4">
    <source>
        <dbReference type="PROSITE" id="PS50011"/>
    </source>
</evidence>
<dbReference type="GO" id="GO:0004674">
    <property type="term" value="F:protein serine/threonine kinase activity"/>
    <property type="evidence" value="ECO:0007669"/>
    <property type="project" value="InterPro"/>
</dbReference>
<dbReference type="InterPro" id="IPR008271">
    <property type="entry name" value="Ser/Thr_kinase_AS"/>
</dbReference>
<keyword evidence="3" id="KW-0812">Transmembrane</keyword>
<dbReference type="GO" id="GO:0005737">
    <property type="term" value="C:cytoplasm"/>
    <property type="evidence" value="ECO:0007669"/>
    <property type="project" value="TreeGrafter"/>
</dbReference>
<keyword evidence="3" id="KW-0472">Membrane</keyword>
<sequence length="564" mass="64163">MGHWFMDDDIVESLVKLFLVVLFVSFIFGRSSSFIVFIIVLAWFGHFIRHLLKDAFKSTYKYKRRYPPRQIPPQPPRAPREDMKDILRKSLIVDIPKKLHAGEESYMTVGFRNGTLGMINVEVDLENLGKYFDISPTRLYFQNIRPGEYVSRTVKIVPRKSGKVNAKVIVRSGLVSAKVKVTTNVFERPERKEAPAEVPTPAHHGSSSLLEALFSRYRKAEPIGEGGFARVYRAEKMDGTVVAIKVPISLTEEGGKAFLKEVRNWSLLTHPNIVELYDYNIFPVPYLEMEYCETSLAKVEKPVSIEKATKIIFDVCEGLKYAHSKGIVHRDLKPSNILLKNGKAKISDWGLSKLLKDSKTTLAVSFTPLYAAPEQISGKFGTTDERTDVWQVGAVLYELVTGRPPFLGEDFVEIASKITLEEVILPSQINPDAKVLEPIILKCLQKEKDKRYRSIEELQQDLAKILGFNYKENLNKSISVRDFSRSAYYAGELFLLYLKLGDSVNSIKYAEDLTHYAKGDVKEELSKLKEQLKLRLENNLDIPPELIEKAEIIVHKIKLGFKEA</sequence>
<dbReference type="eggNOG" id="arCOG03682">
    <property type="taxonomic scope" value="Archaea"/>
</dbReference>
<keyword evidence="2" id="KW-0067">ATP-binding</keyword>
<gene>
    <name evidence="5" type="ORF">PAP_08800</name>
</gene>
<dbReference type="KEGG" id="ppac:PAP_08800"/>
<dbReference type="InterPro" id="IPR011009">
    <property type="entry name" value="Kinase-like_dom_sf"/>
</dbReference>
<organism evidence="5 6">
    <name type="scientific">Palaeococcus pacificus DY20341</name>
    <dbReference type="NCBI Taxonomy" id="1343739"/>
    <lineage>
        <taxon>Archaea</taxon>
        <taxon>Methanobacteriati</taxon>
        <taxon>Methanobacteriota</taxon>
        <taxon>Thermococci</taxon>
        <taxon>Thermococcales</taxon>
        <taxon>Thermococcaceae</taxon>
        <taxon>Palaeococcus</taxon>
    </lineage>
</organism>
<dbReference type="Proteomes" id="UP000027981">
    <property type="component" value="Chromosome"/>
</dbReference>
<dbReference type="RefSeq" id="WP_236626986.1">
    <property type="nucleotide sequence ID" value="NZ_CP006019.1"/>
</dbReference>
<dbReference type="Pfam" id="PF00069">
    <property type="entry name" value="Pkinase"/>
    <property type="match status" value="1"/>
</dbReference>
<dbReference type="CDD" id="cd14014">
    <property type="entry name" value="STKc_PknB_like"/>
    <property type="match status" value="1"/>
</dbReference>
<evidence type="ECO:0000313" key="5">
    <source>
        <dbReference type="EMBL" id="AIF70140.1"/>
    </source>
</evidence>
<dbReference type="GO" id="GO:0005524">
    <property type="term" value="F:ATP binding"/>
    <property type="evidence" value="ECO:0007669"/>
    <property type="project" value="UniProtKB-KW"/>
</dbReference>
<evidence type="ECO:0000256" key="3">
    <source>
        <dbReference type="SAM" id="Phobius"/>
    </source>
</evidence>
<evidence type="ECO:0000256" key="2">
    <source>
        <dbReference type="ARBA" id="ARBA00022840"/>
    </source>
</evidence>
<protein>
    <recommendedName>
        <fullName evidence="4">Protein kinase domain-containing protein</fullName>
    </recommendedName>
</protein>
<dbReference type="STRING" id="1343739.PAP_08800"/>
<reference evidence="5 6" key="2">
    <citation type="journal article" date="2015" name="Genome Announc.">
        <title>Complete Genome Sequence of Hyperthermophilic Piezophilic Archaeon Palaeococcus pacificus DY20341T, Isolated from Deep-Sea Hydrothermal Sediments.</title>
        <authorList>
            <person name="Zeng X."/>
            <person name="Jebbar M."/>
            <person name="Shao Z."/>
        </authorList>
    </citation>
    <scope>NUCLEOTIDE SEQUENCE [LARGE SCALE GENOMIC DNA]</scope>
    <source>
        <strain evidence="5 6">DY20341</strain>
    </source>
</reference>
<evidence type="ECO:0000313" key="6">
    <source>
        <dbReference type="Proteomes" id="UP000027981"/>
    </source>
</evidence>
<keyword evidence="3" id="KW-1133">Transmembrane helix</keyword>
<keyword evidence="1" id="KW-0547">Nucleotide-binding</keyword>
<dbReference type="InterPro" id="IPR045269">
    <property type="entry name" value="Atg1-like"/>
</dbReference>